<dbReference type="EMBL" id="CAMTCP010000111">
    <property type="protein sequence ID" value="CAI3562507.1"/>
    <property type="molecule type" value="Genomic_DNA"/>
</dbReference>
<gene>
    <name evidence="2" type="ORF">CNEO2_10146</name>
    <name evidence="1" type="ORF">CNEO_41649</name>
</gene>
<evidence type="ECO:0000313" key="3">
    <source>
        <dbReference type="Proteomes" id="UP000789738"/>
    </source>
</evidence>
<evidence type="ECO:0000313" key="1">
    <source>
        <dbReference type="EMBL" id="CAG9705146.1"/>
    </source>
</evidence>
<dbReference type="Proteomes" id="UP001189143">
    <property type="component" value="Unassembled WGS sequence"/>
</dbReference>
<dbReference type="EMBL" id="CAKJVE010000004">
    <property type="protein sequence ID" value="CAG9705146.1"/>
    <property type="molecule type" value="Genomic_DNA"/>
</dbReference>
<accession>A0AA86JFU5</accession>
<reference evidence="2" key="2">
    <citation type="submission" date="2022-10" db="EMBL/GenBank/DDBJ databases">
        <authorList>
            <person name="Aires J."/>
            <person name="Mesa V."/>
        </authorList>
    </citation>
    <scope>NUCLEOTIDE SEQUENCE</scope>
    <source>
        <strain evidence="2">Clostridium neonatale JD116</strain>
    </source>
</reference>
<reference evidence="1" key="1">
    <citation type="submission" date="2021-10" db="EMBL/GenBank/DDBJ databases">
        <authorList>
            <person name="Mesa V."/>
        </authorList>
    </citation>
    <scope>NUCLEOTIDE SEQUENCE</scope>
    <source>
        <strain evidence="1">CC3_PB</strain>
    </source>
</reference>
<dbReference type="Proteomes" id="UP000789738">
    <property type="component" value="Unassembled WGS sequence"/>
</dbReference>
<organism evidence="1 3">
    <name type="scientific">Clostridium neonatale</name>
    <dbReference type="NCBI Taxonomy" id="137838"/>
    <lineage>
        <taxon>Bacteria</taxon>
        <taxon>Bacillati</taxon>
        <taxon>Bacillota</taxon>
        <taxon>Clostridia</taxon>
        <taxon>Eubacteriales</taxon>
        <taxon>Clostridiaceae</taxon>
        <taxon>Clostridium</taxon>
    </lineage>
</organism>
<dbReference type="AlphaFoldDB" id="A0AA86JFU5"/>
<proteinExistence type="predicted"/>
<protein>
    <submittedName>
        <fullName evidence="1">Uncharacterized protein</fullName>
    </submittedName>
</protein>
<name>A0AA86JFU5_9CLOT</name>
<sequence length="60" mass="7204">MFNFRSVFNIEIPTNNILPCDKKYSIFIVKKISNYCKKLYDLIKILIINNYHKCPFCRAL</sequence>
<comment type="caution">
    <text evidence="1">The sequence shown here is derived from an EMBL/GenBank/DDBJ whole genome shotgun (WGS) entry which is preliminary data.</text>
</comment>
<evidence type="ECO:0000313" key="2">
    <source>
        <dbReference type="EMBL" id="CAI3562507.1"/>
    </source>
</evidence>